<protein>
    <submittedName>
        <fullName evidence="2">Uncharacterized protein</fullName>
    </submittedName>
</protein>
<evidence type="ECO:0000313" key="3">
    <source>
        <dbReference type="Proteomes" id="UP001291623"/>
    </source>
</evidence>
<feature type="compositionally biased region" description="Basic and acidic residues" evidence="1">
    <location>
        <begin position="40"/>
        <end position="62"/>
    </location>
</feature>
<dbReference type="EMBL" id="JAVYJV010000015">
    <property type="protein sequence ID" value="KAK4353044.1"/>
    <property type="molecule type" value="Genomic_DNA"/>
</dbReference>
<accession>A0AAE1RKZ2</accession>
<gene>
    <name evidence="2" type="ORF">RND71_028562</name>
</gene>
<dbReference type="InterPro" id="IPR007592">
    <property type="entry name" value="GEBP"/>
</dbReference>
<dbReference type="PANTHER" id="PTHR31662:SF8">
    <property type="entry name" value="EXPRESSED PROTEIN"/>
    <property type="match status" value="1"/>
</dbReference>
<feature type="region of interest" description="Disordered" evidence="1">
    <location>
        <begin position="22"/>
        <end position="87"/>
    </location>
</feature>
<organism evidence="2 3">
    <name type="scientific">Anisodus tanguticus</name>
    <dbReference type="NCBI Taxonomy" id="243964"/>
    <lineage>
        <taxon>Eukaryota</taxon>
        <taxon>Viridiplantae</taxon>
        <taxon>Streptophyta</taxon>
        <taxon>Embryophyta</taxon>
        <taxon>Tracheophyta</taxon>
        <taxon>Spermatophyta</taxon>
        <taxon>Magnoliopsida</taxon>
        <taxon>eudicotyledons</taxon>
        <taxon>Gunneridae</taxon>
        <taxon>Pentapetalae</taxon>
        <taxon>asterids</taxon>
        <taxon>lamiids</taxon>
        <taxon>Solanales</taxon>
        <taxon>Solanaceae</taxon>
        <taxon>Solanoideae</taxon>
        <taxon>Hyoscyameae</taxon>
        <taxon>Anisodus</taxon>
    </lineage>
</organism>
<dbReference type="AlphaFoldDB" id="A0AAE1RKZ2"/>
<feature type="compositionally biased region" description="Polar residues" evidence="1">
    <location>
        <begin position="75"/>
        <end position="87"/>
    </location>
</feature>
<comment type="caution">
    <text evidence="2">The sequence shown here is derived from an EMBL/GenBank/DDBJ whole genome shotgun (WGS) entry which is preliminary data.</text>
</comment>
<dbReference type="GO" id="GO:0006355">
    <property type="term" value="P:regulation of DNA-templated transcription"/>
    <property type="evidence" value="ECO:0007669"/>
    <property type="project" value="InterPro"/>
</dbReference>
<evidence type="ECO:0000313" key="2">
    <source>
        <dbReference type="EMBL" id="KAK4353044.1"/>
    </source>
</evidence>
<keyword evidence="3" id="KW-1185">Reference proteome</keyword>
<name>A0AAE1RKZ2_9SOLA</name>
<proteinExistence type="predicted"/>
<dbReference type="Proteomes" id="UP001291623">
    <property type="component" value="Unassembled WGS sequence"/>
</dbReference>
<dbReference type="GO" id="GO:0005634">
    <property type="term" value="C:nucleus"/>
    <property type="evidence" value="ECO:0007669"/>
    <property type="project" value="TreeGrafter"/>
</dbReference>
<evidence type="ECO:0000256" key="1">
    <source>
        <dbReference type="SAM" id="MobiDB-lite"/>
    </source>
</evidence>
<sequence length="197" mass="22257">MSLLSPHDRSLYDLSKQLWHPDFAHTSPFNADNKSKKSRPKNDPAHDPDHHPTRDPTGDPSREGVWVSEEEDEVGQSNNENGDGNLSEVNVELETGDIMGEKRVDVDGPVRVGVGFGIEDIGAKVVMDVFDECLKDFRNGERSNLGGILKEESSDKFEERWREQRVAELDVLARRMRLVLEHSLQSQCVKCRKLGHV</sequence>
<reference evidence="2" key="1">
    <citation type="submission" date="2023-12" db="EMBL/GenBank/DDBJ databases">
        <title>Genome assembly of Anisodus tanguticus.</title>
        <authorList>
            <person name="Wang Y.-J."/>
        </authorList>
    </citation>
    <scope>NUCLEOTIDE SEQUENCE</scope>
    <source>
        <strain evidence="2">KB-2021</strain>
        <tissue evidence="2">Leaf</tissue>
    </source>
</reference>
<dbReference type="PANTHER" id="PTHR31662">
    <property type="entry name" value="BNAANNG10740D PROTEIN-RELATED"/>
    <property type="match status" value="1"/>
</dbReference>